<dbReference type="SUPFAM" id="SSF143975">
    <property type="entry name" value="IlvD/EDD N-terminal domain-like"/>
    <property type="match status" value="1"/>
</dbReference>
<dbReference type="InterPro" id="IPR000581">
    <property type="entry name" value="ILV_EDD_N"/>
</dbReference>
<accession>X0WB69</accession>
<comment type="caution">
    <text evidence="8">The sequence shown here is derived from an EMBL/GenBank/DDBJ whole genome shotgun (WGS) entry which is preliminary data.</text>
</comment>
<dbReference type="SUPFAM" id="SSF52016">
    <property type="entry name" value="LeuD/IlvD-like"/>
    <property type="match status" value="1"/>
</dbReference>
<evidence type="ECO:0000256" key="4">
    <source>
        <dbReference type="ARBA" id="ARBA00023014"/>
    </source>
</evidence>
<dbReference type="Pfam" id="PF00920">
    <property type="entry name" value="ILVD_EDD_N"/>
    <property type="match status" value="1"/>
</dbReference>
<dbReference type="PANTHER" id="PTHR43661">
    <property type="entry name" value="D-XYLONATE DEHYDRATASE"/>
    <property type="match status" value="1"/>
</dbReference>
<keyword evidence="2" id="KW-0479">Metal-binding</keyword>
<feature type="domain" description="Dihydroxy-acid/6-phosphogluconate dehydratase N-terminal" evidence="6">
    <location>
        <begin position="1"/>
        <end position="76"/>
    </location>
</feature>
<evidence type="ECO:0000256" key="5">
    <source>
        <dbReference type="ARBA" id="ARBA00023239"/>
    </source>
</evidence>
<evidence type="ECO:0000259" key="6">
    <source>
        <dbReference type="Pfam" id="PF00920"/>
    </source>
</evidence>
<feature type="non-terminal residue" evidence="8">
    <location>
        <position position="262"/>
    </location>
</feature>
<gene>
    <name evidence="8" type="ORF">S01H1_48603</name>
</gene>
<dbReference type="Gene3D" id="3.50.30.80">
    <property type="entry name" value="IlvD/EDD C-terminal domain-like"/>
    <property type="match status" value="1"/>
</dbReference>
<dbReference type="GO" id="GO:0051536">
    <property type="term" value="F:iron-sulfur cluster binding"/>
    <property type="evidence" value="ECO:0007669"/>
    <property type="project" value="UniProtKB-KW"/>
</dbReference>
<dbReference type="PANTHER" id="PTHR43661:SF3">
    <property type="entry name" value="D-XYLONATE DEHYDRATASE YAGF-RELATED"/>
    <property type="match status" value="1"/>
</dbReference>
<evidence type="ECO:0008006" key="9">
    <source>
        <dbReference type="Google" id="ProtNLM"/>
    </source>
</evidence>
<name>X0WB69_9ZZZZ</name>
<evidence type="ECO:0000256" key="1">
    <source>
        <dbReference type="ARBA" id="ARBA00006486"/>
    </source>
</evidence>
<dbReference type="GO" id="GO:0005829">
    <property type="term" value="C:cytosol"/>
    <property type="evidence" value="ECO:0007669"/>
    <property type="project" value="TreeGrafter"/>
</dbReference>
<protein>
    <recommendedName>
        <fullName evidence="9">Dihydroxy-acid dehydratase</fullName>
    </recommendedName>
</protein>
<dbReference type="GO" id="GO:0046872">
    <property type="term" value="F:metal ion binding"/>
    <property type="evidence" value="ECO:0007669"/>
    <property type="project" value="UniProtKB-KW"/>
</dbReference>
<evidence type="ECO:0000313" key="8">
    <source>
        <dbReference type="EMBL" id="GAG28179.1"/>
    </source>
</evidence>
<evidence type="ECO:0000256" key="2">
    <source>
        <dbReference type="ARBA" id="ARBA00022723"/>
    </source>
</evidence>
<keyword evidence="4" id="KW-0411">Iron-sulfur</keyword>
<sequence length="262" mass="27888">GGSTNTVLHLMAIANEAGVDLDLDVFDAISRRTPHLTNFRPAGDMMMEDLDHAGGIPAVMKRLRDRLGDCPTVSGLSARAIADGARVYSDDLIRPLNRAYHAEGGIAILQGNLCPEGAVVKQSAVPDAMRKFTGKARVFDSEDAANKAILGRKIRSGDFVVIRYEGPAGGPGMREMLAATAALKGLGMLDSVYLATDGRFSGGTQGPCIGHVSPEAAAGGPIALVKNSDRIHVDIAKRLLEVQVDAAELEKRRKAWKRPKPR</sequence>
<evidence type="ECO:0000256" key="3">
    <source>
        <dbReference type="ARBA" id="ARBA00023004"/>
    </source>
</evidence>
<dbReference type="GO" id="GO:0016836">
    <property type="term" value="F:hydro-lyase activity"/>
    <property type="evidence" value="ECO:0007669"/>
    <property type="project" value="TreeGrafter"/>
</dbReference>
<dbReference type="InterPro" id="IPR056740">
    <property type="entry name" value="ILV_EDD_C"/>
</dbReference>
<keyword evidence="3" id="KW-0408">Iron</keyword>
<feature type="domain" description="Dihydroxy-acid/6-phosphogluconate dehydratase C-terminal" evidence="7">
    <location>
        <begin position="92"/>
        <end position="259"/>
    </location>
</feature>
<dbReference type="InterPro" id="IPR042096">
    <property type="entry name" value="Dihydro-acid_dehy_C"/>
</dbReference>
<dbReference type="EMBL" id="BARS01031216">
    <property type="protein sequence ID" value="GAG28179.1"/>
    <property type="molecule type" value="Genomic_DNA"/>
</dbReference>
<evidence type="ECO:0000259" key="7">
    <source>
        <dbReference type="Pfam" id="PF24877"/>
    </source>
</evidence>
<dbReference type="AlphaFoldDB" id="X0WB69"/>
<organism evidence="8">
    <name type="scientific">marine sediment metagenome</name>
    <dbReference type="NCBI Taxonomy" id="412755"/>
    <lineage>
        <taxon>unclassified sequences</taxon>
        <taxon>metagenomes</taxon>
        <taxon>ecological metagenomes</taxon>
    </lineage>
</organism>
<dbReference type="FunFam" id="3.50.30.80:FF:000001">
    <property type="entry name" value="Dihydroxy-acid dehydratase"/>
    <property type="match status" value="1"/>
</dbReference>
<keyword evidence="5" id="KW-0456">Lyase</keyword>
<proteinExistence type="inferred from homology"/>
<feature type="non-terminal residue" evidence="8">
    <location>
        <position position="1"/>
    </location>
</feature>
<reference evidence="8" key="1">
    <citation type="journal article" date="2014" name="Front. Microbiol.">
        <title>High frequency of phylogenetically diverse reductive dehalogenase-homologous genes in deep subseafloor sedimentary metagenomes.</title>
        <authorList>
            <person name="Kawai M."/>
            <person name="Futagami T."/>
            <person name="Toyoda A."/>
            <person name="Takaki Y."/>
            <person name="Nishi S."/>
            <person name="Hori S."/>
            <person name="Arai W."/>
            <person name="Tsubouchi T."/>
            <person name="Morono Y."/>
            <person name="Uchiyama I."/>
            <person name="Ito T."/>
            <person name="Fujiyama A."/>
            <person name="Inagaki F."/>
            <person name="Takami H."/>
        </authorList>
    </citation>
    <scope>NUCLEOTIDE SEQUENCE</scope>
    <source>
        <strain evidence="8">Expedition CK06-06</strain>
    </source>
</reference>
<dbReference type="Pfam" id="PF24877">
    <property type="entry name" value="ILV_EDD_C"/>
    <property type="match status" value="1"/>
</dbReference>
<dbReference type="InterPro" id="IPR037237">
    <property type="entry name" value="IlvD/EDD_N"/>
</dbReference>
<comment type="similarity">
    <text evidence="1">Belongs to the IlvD/Edd family.</text>
</comment>